<gene>
    <name evidence="2" type="ORF">SAMN03159343_0528</name>
</gene>
<evidence type="ECO:0000313" key="3">
    <source>
        <dbReference type="Proteomes" id="UP000198981"/>
    </source>
</evidence>
<sequence>MAEARFTRSGIAARKPTAARPAAPDGPARRLRSPRAQTADADPAATSPAESVDLVAARLQVALAALDPAMAGLIGRYRSAALDAEQWTQAADLFRLGMAVLSPTTTRAAYGISMALNTHSRARLAVGASRTISGWYGPDAIETTLAGGPIGTGAAAVTPPPSYASTFASRLRAIGRILVAETPAAPMKFTAHDPQAPLSGSELAQVLDFCDSHRSPRLGTRLGARLARLVWLGLGTGVRNSDLVQRADGGLMHLRGTDVTTTAQAVVVTTLGPDARRIPVLAAAEHAVAAAALEAGDGQFLDRLKRTTNVTDEVVQATGWDRDARFPITAGRLRQTWLAAVLAGGAPYPGIVRAAGITGERTLASLADRLTPLADDAYETALRCGTGPVPTAGQLALPGLTHPAPRLPFRDPR</sequence>
<evidence type="ECO:0000313" key="2">
    <source>
        <dbReference type="EMBL" id="SCX38879.1"/>
    </source>
</evidence>
<dbReference type="AlphaFoldDB" id="A0A1G4XCD5"/>
<protein>
    <recommendedName>
        <fullName evidence="4">Tyr recombinase domain-containing protein</fullName>
    </recommendedName>
</protein>
<accession>A0A1G4XCD5</accession>
<evidence type="ECO:0008006" key="4">
    <source>
        <dbReference type="Google" id="ProtNLM"/>
    </source>
</evidence>
<feature type="compositionally biased region" description="Low complexity" evidence="1">
    <location>
        <begin position="12"/>
        <end position="26"/>
    </location>
</feature>
<reference evidence="3" key="1">
    <citation type="submission" date="2016-10" db="EMBL/GenBank/DDBJ databases">
        <authorList>
            <person name="Varghese N."/>
            <person name="Submissions S."/>
        </authorList>
    </citation>
    <scope>NUCLEOTIDE SEQUENCE [LARGE SCALE GENOMIC DNA]</scope>
    <source>
        <strain evidence="3">DSM 45722</strain>
    </source>
</reference>
<dbReference type="InterPro" id="IPR011010">
    <property type="entry name" value="DNA_brk_join_enz"/>
</dbReference>
<keyword evidence="3" id="KW-1185">Reference proteome</keyword>
<dbReference type="EMBL" id="FMUH01000001">
    <property type="protein sequence ID" value="SCX38879.1"/>
    <property type="molecule type" value="Genomic_DNA"/>
</dbReference>
<organism evidence="2 3">
    <name type="scientific">Klenkia marina</name>
    <dbReference type="NCBI Taxonomy" id="1960309"/>
    <lineage>
        <taxon>Bacteria</taxon>
        <taxon>Bacillati</taxon>
        <taxon>Actinomycetota</taxon>
        <taxon>Actinomycetes</taxon>
        <taxon>Geodermatophilales</taxon>
        <taxon>Geodermatophilaceae</taxon>
        <taxon>Klenkia</taxon>
    </lineage>
</organism>
<dbReference type="OrthoDB" id="5189518at2"/>
<proteinExistence type="predicted"/>
<dbReference type="GO" id="GO:0003677">
    <property type="term" value="F:DNA binding"/>
    <property type="evidence" value="ECO:0007669"/>
    <property type="project" value="InterPro"/>
</dbReference>
<name>A0A1G4XCD5_9ACTN</name>
<feature type="region of interest" description="Disordered" evidence="1">
    <location>
        <begin position="1"/>
        <end position="47"/>
    </location>
</feature>
<dbReference type="RefSeq" id="WP_092799371.1">
    <property type="nucleotide sequence ID" value="NZ_FMUH01000001.1"/>
</dbReference>
<evidence type="ECO:0000256" key="1">
    <source>
        <dbReference type="SAM" id="MobiDB-lite"/>
    </source>
</evidence>
<feature type="compositionally biased region" description="Low complexity" evidence="1">
    <location>
        <begin position="36"/>
        <end position="47"/>
    </location>
</feature>
<dbReference type="SUPFAM" id="SSF56349">
    <property type="entry name" value="DNA breaking-rejoining enzymes"/>
    <property type="match status" value="1"/>
</dbReference>
<dbReference type="Proteomes" id="UP000198981">
    <property type="component" value="Unassembled WGS sequence"/>
</dbReference>
<feature type="region of interest" description="Disordered" evidence="1">
    <location>
        <begin position="392"/>
        <end position="413"/>
    </location>
</feature>